<comment type="caution">
    <text evidence="1">The sequence shown here is derived from an EMBL/GenBank/DDBJ whole genome shotgun (WGS) entry which is preliminary data.</text>
</comment>
<accession>A0A9Q3JCV5</accession>
<proteinExistence type="predicted"/>
<keyword evidence="2" id="KW-1185">Reference proteome</keyword>
<dbReference type="AlphaFoldDB" id="A0A9Q3JCV5"/>
<dbReference type="Proteomes" id="UP000765509">
    <property type="component" value="Unassembled WGS sequence"/>
</dbReference>
<evidence type="ECO:0000313" key="2">
    <source>
        <dbReference type="Proteomes" id="UP000765509"/>
    </source>
</evidence>
<organism evidence="1 2">
    <name type="scientific">Austropuccinia psidii MF-1</name>
    <dbReference type="NCBI Taxonomy" id="1389203"/>
    <lineage>
        <taxon>Eukaryota</taxon>
        <taxon>Fungi</taxon>
        <taxon>Dikarya</taxon>
        <taxon>Basidiomycota</taxon>
        <taxon>Pucciniomycotina</taxon>
        <taxon>Pucciniomycetes</taxon>
        <taxon>Pucciniales</taxon>
        <taxon>Sphaerophragmiaceae</taxon>
        <taxon>Austropuccinia</taxon>
    </lineage>
</organism>
<gene>
    <name evidence="1" type="ORF">O181_099232</name>
</gene>
<name>A0A9Q3JCV5_9BASI</name>
<protein>
    <submittedName>
        <fullName evidence="1">Uncharacterized protein</fullName>
    </submittedName>
</protein>
<sequence>MRLRHCPPISVLTTPYAFTPPPLPSLRLCSTLLTCLQHSFPSLCSCSALPTCLRQRLPSLCSQSALPRCFRHCLPSLSSCSSLPTCLQQGLPSSRFRTTSIVYGGLLAYTMDAIAKIC</sequence>
<evidence type="ECO:0000313" key="1">
    <source>
        <dbReference type="EMBL" id="MBW0559517.1"/>
    </source>
</evidence>
<reference evidence="1" key="1">
    <citation type="submission" date="2021-03" db="EMBL/GenBank/DDBJ databases">
        <title>Draft genome sequence of rust myrtle Austropuccinia psidii MF-1, a brazilian biotype.</title>
        <authorList>
            <person name="Quecine M.C."/>
            <person name="Pachon D.M.R."/>
            <person name="Bonatelli M.L."/>
            <person name="Correr F.H."/>
            <person name="Franceschini L.M."/>
            <person name="Leite T.F."/>
            <person name="Margarido G.R.A."/>
            <person name="Almeida C.A."/>
            <person name="Ferrarezi J.A."/>
            <person name="Labate C.A."/>
        </authorList>
    </citation>
    <scope>NUCLEOTIDE SEQUENCE</scope>
    <source>
        <strain evidence="1">MF-1</strain>
    </source>
</reference>
<dbReference type="EMBL" id="AVOT02068229">
    <property type="protein sequence ID" value="MBW0559517.1"/>
    <property type="molecule type" value="Genomic_DNA"/>
</dbReference>